<dbReference type="EMBL" id="JAFIMR010000003">
    <property type="protein sequence ID" value="KAI1879966.1"/>
    <property type="molecule type" value="Genomic_DNA"/>
</dbReference>
<keyword evidence="4" id="KW-1185">Reference proteome</keyword>
<feature type="compositionally biased region" description="Basic residues" evidence="2">
    <location>
        <begin position="253"/>
        <end position="266"/>
    </location>
</feature>
<feature type="compositionally biased region" description="Acidic residues" evidence="2">
    <location>
        <begin position="373"/>
        <end position="386"/>
    </location>
</feature>
<dbReference type="AlphaFoldDB" id="A0A9P9WVF7"/>
<sequence length="509" mass="54063">MRAMPKEYAGAYHIGGQVEAGFALAECRAAARGDTRDLSYETQSARNALMPVCRGMTLGPANPAIHSGLRRASSPCGDAETANSPTAKPPPSTPSHCADPRNASRPVDLECAEVASIHPTSGLDLAPSIGLFRAATSTAPTTRRLLAPRDRITTGTALRRLIRRGQHLLYPRTLPTGLRRGHRTLPKPTHTTQRTRQARQTRMLRRPPTTLTLTSEDIAIYEDKRAREAQRRAHPQRYDPEELASSLGPPPLHYHHNTNNHSRQHQHGGGGRRTTILDPPLAHPSASGWDQHPASAASPDDLRRFAAQDRRAHARGPGTVHWTPQPDPHGDEDEDEDEDGSDLGPALDSPPEALDSPPPPSSPSSSSASERAGDDEDDDEDEEMADYDTSIPGQLAALPRSARPAHATLATPVAHSGGGGGSSTHAQGPPPPQQLTPIPTAAASQIPQAPARRTAHQRTTSSRGGGAARGGGLSSAGESHGPPPAPPRLMRTRDERIGGGVGGTRRTGR</sequence>
<evidence type="ECO:0000313" key="3">
    <source>
        <dbReference type="EMBL" id="KAI1879966.1"/>
    </source>
</evidence>
<feature type="compositionally biased region" description="Gly residues" evidence="2">
    <location>
        <begin position="498"/>
        <end position="509"/>
    </location>
</feature>
<gene>
    <name evidence="3" type="ORF">JX265_001587</name>
</gene>
<organism evidence="3 4">
    <name type="scientific">Neoarthrinium moseri</name>
    <dbReference type="NCBI Taxonomy" id="1658444"/>
    <lineage>
        <taxon>Eukaryota</taxon>
        <taxon>Fungi</taxon>
        <taxon>Dikarya</taxon>
        <taxon>Ascomycota</taxon>
        <taxon>Pezizomycotina</taxon>
        <taxon>Sordariomycetes</taxon>
        <taxon>Xylariomycetidae</taxon>
        <taxon>Amphisphaeriales</taxon>
        <taxon>Apiosporaceae</taxon>
        <taxon>Neoarthrinium</taxon>
    </lineage>
</organism>
<protein>
    <submittedName>
        <fullName evidence="3">Uncharacterized protein</fullName>
    </submittedName>
</protein>
<dbReference type="Proteomes" id="UP000829685">
    <property type="component" value="Unassembled WGS sequence"/>
</dbReference>
<feature type="compositionally biased region" description="Basic and acidic residues" evidence="2">
    <location>
        <begin position="221"/>
        <end position="240"/>
    </location>
</feature>
<dbReference type="GO" id="GO:0031145">
    <property type="term" value="P:anaphase-promoting complex-dependent catabolic process"/>
    <property type="evidence" value="ECO:0007669"/>
    <property type="project" value="InterPro"/>
</dbReference>
<proteinExistence type="predicted"/>
<feature type="region of interest" description="Disordered" evidence="2">
    <location>
        <begin position="309"/>
        <end position="509"/>
    </location>
</feature>
<feature type="compositionally biased region" description="Acidic residues" evidence="2">
    <location>
        <begin position="330"/>
        <end position="341"/>
    </location>
</feature>
<dbReference type="Pfam" id="PF10471">
    <property type="entry name" value="ANAPC_CDC26"/>
    <property type="match status" value="1"/>
</dbReference>
<comment type="caution">
    <text evidence="3">The sequence shown here is derived from an EMBL/GenBank/DDBJ whole genome shotgun (WGS) entry which is preliminary data.</text>
</comment>
<dbReference type="GO" id="GO:0005680">
    <property type="term" value="C:anaphase-promoting complex"/>
    <property type="evidence" value="ECO:0007669"/>
    <property type="project" value="InterPro"/>
</dbReference>
<feature type="compositionally biased region" description="Gly residues" evidence="2">
    <location>
        <begin position="463"/>
        <end position="474"/>
    </location>
</feature>
<dbReference type="InterPro" id="IPR018860">
    <property type="entry name" value="APC_suCDC26"/>
</dbReference>
<evidence type="ECO:0000313" key="4">
    <source>
        <dbReference type="Proteomes" id="UP000829685"/>
    </source>
</evidence>
<keyword evidence="1" id="KW-0833">Ubl conjugation pathway</keyword>
<name>A0A9P9WVF7_9PEZI</name>
<evidence type="ECO:0000256" key="2">
    <source>
        <dbReference type="SAM" id="MobiDB-lite"/>
    </source>
</evidence>
<feature type="region of interest" description="Disordered" evidence="2">
    <location>
        <begin position="176"/>
        <end position="297"/>
    </location>
</feature>
<accession>A0A9P9WVF7</accession>
<evidence type="ECO:0000256" key="1">
    <source>
        <dbReference type="ARBA" id="ARBA00022786"/>
    </source>
</evidence>
<feature type="region of interest" description="Disordered" evidence="2">
    <location>
        <begin position="64"/>
        <end position="102"/>
    </location>
</feature>
<feature type="compositionally biased region" description="Basic residues" evidence="2">
    <location>
        <begin position="196"/>
        <end position="205"/>
    </location>
</feature>
<reference evidence="3" key="1">
    <citation type="submission" date="2021-03" db="EMBL/GenBank/DDBJ databases">
        <title>Revisited historic fungal species revealed as producer of novel bioactive compounds through whole genome sequencing and comparative genomics.</title>
        <authorList>
            <person name="Vignolle G.A."/>
            <person name="Hochenegger N."/>
            <person name="Mach R.L."/>
            <person name="Mach-Aigner A.R."/>
            <person name="Javad Rahimi M."/>
            <person name="Salim K.A."/>
            <person name="Chan C.M."/>
            <person name="Lim L.B.L."/>
            <person name="Cai F."/>
            <person name="Druzhinina I.S."/>
            <person name="U'Ren J.M."/>
            <person name="Derntl C."/>
        </authorList>
    </citation>
    <scope>NUCLEOTIDE SEQUENCE</scope>
    <source>
        <strain evidence="3">TUCIM 5799</strain>
    </source>
</reference>